<dbReference type="CDD" id="cd07970">
    <property type="entry name" value="OBF_DNA_ligase_LigC"/>
    <property type="match status" value="1"/>
</dbReference>
<dbReference type="GO" id="GO:0006281">
    <property type="term" value="P:DNA repair"/>
    <property type="evidence" value="ECO:0007669"/>
    <property type="project" value="InterPro"/>
</dbReference>
<dbReference type="InterPro" id="IPR012309">
    <property type="entry name" value="DNA_ligase_ATP-dep_C"/>
</dbReference>
<comment type="similarity">
    <text evidence="1">Belongs to the ATP-dependent DNA ligase family.</text>
</comment>
<dbReference type="InterPro" id="IPR044119">
    <property type="entry name" value="Adenylation_LigC-like"/>
</dbReference>
<dbReference type="RefSeq" id="WP_179547965.1">
    <property type="nucleotide sequence ID" value="NZ_BSEW01000002.1"/>
</dbReference>
<feature type="domain" description="ATP-dependent DNA ligase family profile" evidence="5">
    <location>
        <begin position="124"/>
        <end position="241"/>
    </location>
</feature>
<evidence type="ECO:0000256" key="2">
    <source>
        <dbReference type="ARBA" id="ARBA00012727"/>
    </source>
</evidence>
<dbReference type="EC" id="6.5.1.1" evidence="2"/>
<accession>A0A852SQ97</accession>
<dbReference type="CDD" id="cd07905">
    <property type="entry name" value="Adenylation_DNA_ligase_LigC"/>
    <property type="match status" value="1"/>
</dbReference>
<reference evidence="6 7" key="1">
    <citation type="submission" date="2020-07" db="EMBL/GenBank/DDBJ databases">
        <title>Sequencing the genomes of 1000 actinobacteria strains.</title>
        <authorList>
            <person name="Klenk H.-P."/>
        </authorList>
    </citation>
    <scope>NUCLEOTIDE SEQUENCE [LARGE SCALE GENOMIC DNA]</scope>
    <source>
        <strain evidence="6 7">DSM 26474</strain>
    </source>
</reference>
<dbReference type="InterPro" id="IPR050191">
    <property type="entry name" value="ATP-dep_DNA_ligase"/>
</dbReference>
<dbReference type="InterPro" id="IPR044117">
    <property type="entry name" value="OBF_LigC-like"/>
</dbReference>
<comment type="caution">
    <text evidence="6">The sequence shown here is derived from an EMBL/GenBank/DDBJ whole genome shotgun (WGS) entry which is preliminary data.</text>
</comment>
<keyword evidence="7" id="KW-1185">Reference proteome</keyword>
<gene>
    <name evidence="6" type="ORF">BJ984_002078</name>
</gene>
<dbReference type="GO" id="GO:0006310">
    <property type="term" value="P:DNA recombination"/>
    <property type="evidence" value="ECO:0007669"/>
    <property type="project" value="InterPro"/>
</dbReference>
<proteinExistence type="inferred from homology"/>
<sequence>MSTIAPMLAKAVPAVPAPESVEGGLVYEPKWDGFRGVISYDGSGTAAGVEIGSRGSKPLTRYFPELTEALARILPGPCVLDGEIVVPVAVDGGRAKLDWEALSQRIHPAASRVAKLAAETPALFVAFDLLERGDDSLLEQPFSARRDALEELAAGLPAPFHLSRTTADVELARRWLEEFEGAGLDGVVAKPLAASYAPGKRVMLKVKHHRTADVVVTGYRIHTSGSGVGSLLLGLFDGDGRGDLRGVGGASAFTDKRRLELIDELEPYVERDADGEPVLGEGERSRFSSGKDVSFVKLRPELVAEVRYDQMEGMRFRHTVQFERWRPDREARSCTFEQLDRPIAYDLGDVLV</sequence>
<evidence type="ECO:0000259" key="5">
    <source>
        <dbReference type="PROSITE" id="PS50160"/>
    </source>
</evidence>
<evidence type="ECO:0000313" key="7">
    <source>
        <dbReference type="Proteomes" id="UP000549913"/>
    </source>
</evidence>
<evidence type="ECO:0000313" key="6">
    <source>
        <dbReference type="EMBL" id="NYD70920.1"/>
    </source>
</evidence>
<dbReference type="PROSITE" id="PS50160">
    <property type="entry name" value="DNA_LIGASE_A3"/>
    <property type="match status" value="1"/>
</dbReference>
<dbReference type="Gene3D" id="3.30.470.30">
    <property type="entry name" value="DNA ligase/mRNA capping enzyme"/>
    <property type="match status" value="1"/>
</dbReference>
<dbReference type="GO" id="GO:0005524">
    <property type="term" value="F:ATP binding"/>
    <property type="evidence" value="ECO:0007669"/>
    <property type="project" value="InterPro"/>
</dbReference>
<protein>
    <recommendedName>
        <fullName evidence="2">DNA ligase (ATP)</fullName>
        <ecNumber evidence="2">6.5.1.1</ecNumber>
    </recommendedName>
</protein>
<dbReference type="Gene3D" id="2.40.50.140">
    <property type="entry name" value="Nucleic acid-binding proteins"/>
    <property type="match status" value="1"/>
</dbReference>
<evidence type="ECO:0000256" key="4">
    <source>
        <dbReference type="ARBA" id="ARBA00034003"/>
    </source>
</evidence>
<dbReference type="InterPro" id="IPR012340">
    <property type="entry name" value="NA-bd_OB-fold"/>
</dbReference>
<dbReference type="SUPFAM" id="SSF50249">
    <property type="entry name" value="Nucleic acid-binding proteins"/>
    <property type="match status" value="1"/>
</dbReference>
<dbReference type="Proteomes" id="UP000549913">
    <property type="component" value="Unassembled WGS sequence"/>
</dbReference>
<dbReference type="EMBL" id="JACCBM010000001">
    <property type="protein sequence ID" value="NYD70920.1"/>
    <property type="molecule type" value="Genomic_DNA"/>
</dbReference>
<dbReference type="GO" id="GO:0003910">
    <property type="term" value="F:DNA ligase (ATP) activity"/>
    <property type="evidence" value="ECO:0007669"/>
    <property type="project" value="UniProtKB-EC"/>
</dbReference>
<keyword evidence="3 6" id="KW-0436">Ligase</keyword>
<dbReference type="PANTHER" id="PTHR45674">
    <property type="entry name" value="DNA LIGASE 1/3 FAMILY MEMBER"/>
    <property type="match status" value="1"/>
</dbReference>
<dbReference type="Pfam" id="PF04679">
    <property type="entry name" value="DNA_ligase_A_C"/>
    <property type="match status" value="1"/>
</dbReference>
<name>A0A852SQ97_9MICO</name>
<dbReference type="AlphaFoldDB" id="A0A852SQ97"/>
<dbReference type="NCBIfam" id="NF006078">
    <property type="entry name" value="PRK08224.1"/>
    <property type="match status" value="1"/>
</dbReference>
<dbReference type="InterPro" id="IPR012310">
    <property type="entry name" value="DNA_ligase_ATP-dep_cent"/>
</dbReference>
<comment type="catalytic activity">
    <reaction evidence="4">
        <text>ATP + (deoxyribonucleotide)n-3'-hydroxyl + 5'-phospho-(deoxyribonucleotide)m = (deoxyribonucleotide)n+m + AMP + diphosphate.</text>
        <dbReference type="EC" id="6.5.1.1"/>
    </reaction>
</comment>
<organism evidence="6 7">
    <name type="scientific">Herbiconiux flava</name>
    <dbReference type="NCBI Taxonomy" id="881268"/>
    <lineage>
        <taxon>Bacteria</taxon>
        <taxon>Bacillati</taxon>
        <taxon>Actinomycetota</taxon>
        <taxon>Actinomycetes</taxon>
        <taxon>Micrococcales</taxon>
        <taxon>Microbacteriaceae</taxon>
        <taxon>Herbiconiux</taxon>
    </lineage>
</organism>
<dbReference type="PANTHER" id="PTHR45674:SF4">
    <property type="entry name" value="DNA LIGASE 1"/>
    <property type="match status" value="1"/>
</dbReference>
<dbReference type="Pfam" id="PF01068">
    <property type="entry name" value="DNA_ligase_A_M"/>
    <property type="match status" value="1"/>
</dbReference>
<evidence type="ECO:0000256" key="1">
    <source>
        <dbReference type="ARBA" id="ARBA00007572"/>
    </source>
</evidence>
<evidence type="ECO:0000256" key="3">
    <source>
        <dbReference type="ARBA" id="ARBA00022598"/>
    </source>
</evidence>
<dbReference type="SUPFAM" id="SSF56091">
    <property type="entry name" value="DNA ligase/mRNA capping enzyme, catalytic domain"/>
    <property type="match status" value="1"/>
</dbReference>